<dbReference type="SUPFAM" id="SSF140478">
    <property type="entry name" value="LemA-like"/>
    <property type="match status" value="1"/>
</dbReference>
<gene>
    <name evidence="7" type="ORF">D0C36_04385</name>
</gene>
<accession>A0A372NY32</accession>
<dbReference type="EMBL" id="QWDC01000001">
    <property type="protein sequence ID" value="RFZ94781.1"/>
    <property type="molecule type" value="Genomic_DNA"/>
</dbReference>
<evidence type="ECO:0000256" key="3">
    <source>
        <dbReference type="ARBA" id="ARBA00022692"/>
    </source>
</evidence>
<protein>
    <submittedName>
        <fullName evidence="7">LemA family protein</fullName>
    </submittedName>
</protein>
<dbReference type="Pfam" id="PF04011">
    <property type="entry name" value="LemA"/>
    <property type="match status" value="1"/>
</dbReference>
<dbReference type="InterPro" id="IPR007156">
    <property type="entry name" value="MamQ_LemA"/>
</dbReference>
<evidence type="ECO:0000256" key="6">
    <source>
        <dbReference type="SAM" id="Phobius"/>
    </source>
</evidence>
<dbReference type="InterPro" id="IPR023353">
    <property type="entry name" value="LemA-like_dom_sf"/>
</dbReference>
<keyword evidence="5 6" id="KW-0472">Membrane</keyword>
<comment type="subcellular location">
    <subcellularLocation>
        <location evidence="1">Membrane</location>
        <topology evidence="1">Single-pass membrane protein</topology>
    </subcellularLocation>
</comment>
<organism evidence="7 8">
    <name type="scientific">Mucilaginibacter conchicola</name>
    <dbReference type="NCBI Taxonomy" id="2303333"/>
    <lineage>
        <taxon>Bacteria</taxon>
        <taxon>Pseudomonadati</taxon>
        <taxon>Bacteroidota</taxon>
        <taxon>Sphingobacteriia</taxon>
        <taxon>Sphingobacteriales</taxon>
        <taxon>Sphingobacteriaceae</taxon>
        <taxon>Mucilaginibacter</taxon>
    </lineage>
</organism>
<comment type="caution">
    <text evidence="7">The sequence shown here is derived from an EMBL/GenBank/DDBJ whole genome shotgun (WGS) entry which is preliminary data.</text>
</comment>
<evidence type="ECO:0000256" key="4">
    <source>
        <dbReference type="ARBA" id="ARBA00022989"/>
    </source>
</evidence>
<evidence type="ECO:0000256" key="1">
    <source>
        <dbReference type="ARBA" id="ARBA00004167"/>
    </source>
</evidence>
<dbReference type="RefSeq" id="WP_117390339.1">
    <property type="nucleotide sequence ID" value="NZ_QWDC01000001.1"/>
</dbReference>
<reference evidence="7 8" key="1">
    <citation type="submission" date="2018-08" db="EMBL/GenBank/DDBJ databases">
        <title>Mucilaginibacter sp. MYSH2.</title>
        <authorList>
            <person name="Seo T."/>
        </authorList>
    </citation>
    <scope>NUCLEOTIDE SEQUENCE [LARGE SCALE GENOMIC DNA]</scope>
    <source>
        <strain evidence="7 8">MYSH2</strain>
    </source>
</reference>
<evidence type="ECO:0000313" key="7">
    <source>
        <dbReference type="EMBL" id="RFZ94781.1"/>
    </source>
</evidence>
<sequence>MTLAYILIGLIVIAIFFIISLYNGLVTKRSMMQEAWSGIDVSLKKRYDLIPNLVNTVKGYATHEKQLLEEVTSLRTKALQSTSVEQKIGIEKELGPALGKLLVSVENYPDLKASENFRDLQGRLNDIETELEMSRRYYNGTVRENNIAIESFPGNVVASMFKFEKGTFFEIDNSAQRENPTVSF</sequence>
<evidence type="ECO:0000256" key="2">
    <source>
        <dbReference type="ARBA" id="ARBA00008854"/>
    </source>
</evidence>
<evidence type="ECO:0000313" key="8">
    <source>
        <dbReference type="Proteomes" id="UP000264217"/>
    </source>
</evidence>
<evidence type="ECO:0000256" key="5">
    <source>
        <dbReference type="ARBA" id="ARBA00023136"/>
    </source>
</evidence>
<dbReference type="Proteomes" id="UP000264217">
    <property type="component" value="Unassembled WGS sequence"/>
</dbReference>
<feature type="transmembrane region" description="Helical" evidence="6">
    <location>
        <begin position="6"/>
        <end position="25"/>
    </location>
</feature>
<dbReference type="OrthoDB" id="9804152at2"/>
<dbReference type="GO" id="GO:0016020">
    <property type="term" value="C:membrane"/>
    <property type="evidence" value="ECO:0007669"/>
    <property type="project" value="UniProtKB-SubCell"/>
</dbReference>
<keyword evidence="8" id="KW-1185">Reference proteome</keyword>
<comment type="similarity">
    <text evidence="2">Belongs to the LemA family.</text>
</comment>
<dbReference type="PANTHER" id="PTHR34478:SF1">
    <property type="entry name" value="PROTEIN LEMA"/>
    <property type="match status" value="1"/>
</dbReference>
<keyword evidence="4 6" id="KW-1133">Transmembrane helix</keyword>
<dbReference type="Gene3D" id="1.20.1440.20">
    <property type="entry name" value="LemA-like domain"/>
    <property type="match status" value="1"/>
</dbReference>
<keyword evidence="3 6" id="KW-0812">Transmembrane</keyword>
<name>A0A372NY32_9SPHI</name>
<dbReference type="PANTHER" id="PTHR34478">
    <property type="entry name" value="PROTEIN LEMA"/>
    <property type="match status" value="1"/>
</dbReference>
<dbReference type="AlphaFoldDB" id="A0A372NY32"/>
<proteinExistence type="inferred from homology"/>